<dbReference type="AlphaFoldDB" id="H0FFK3"/>
<protein>
    <submittedName>
        <fullName evidence="1">Uncharacterized protein</fullName>
    </submittedName>
</protein>
<proteinExistence type="predicted"/>
<comment type="caution">
    <text evidence="1">The sequence shown here is derived from an EMBL/GenBank/DDBJ whole genome shotgun (WGS) entry which is preliminary data.</text>
</comment>
<dbReference type="Proteomes" id="UP000003113">
    <property type="component" value="Unassembled WGS sequence"/>
</dbReference>
<dbReference type="InterPro" id="IPR049249">
    <property type="entry name" value="DUF6882"/>
</dbReference>
<reference evidence="1 2" key="1">
    <citation type="journal article" date="2012" name="J. Bacteriol.">
        <title>Genome sequence of the highly efficient arsenite-oxidizing bacterium Achromobacter arsenitoxydans SY8.</title>
        <authorList>
            <person name="Li X."/>
            <person name="Hu Y."/>
            <person name="Gong J."/>
            <person name="Lin Y."/>
            <person name="Johnstone L."/>
            <person name="Rensing C."/>
            <person name="Wang G."/>
        </authorList>
    </citation>
    <scope>NUCLEOTIDE SEQUENCE [LARGE SCALE GENOMIC DNA]</scope>
    <source>
        <strain evidence="1 2">SY8</strain>
    </source>
</reference>
<evidence type="ECO:0000313" key="2">
    <source>
        <dbReference type="Proteomes" id="UP000003113"/>
    </source>
</evidence>
<dbReference type="EMBL" id="AGUF01000094">
    <property type="protein sequence ID" value="EHK62924.1"/>
    <property type="molecule type" value="Genomic_DNA"/>
</dbReference>
<evidence type="ECO:0000313" key="1">
    <source>
        <dbReference type="EMBL" id="EHK62924.1"/>
    </source>
</evidence>
<sequence length="169" mass="17943">MEHLRMSDTSTPFDVQAFIAQSMEGMQAATSAHCAAWHLDDAEQWSVDMDSGLIVFQLPGGIVASAPVQIVGTSNSEDGSFLWGWDHPSVPAELSEHAQLALAFGRAHGLAAYTTRKVACDDALAWEFAAVAMRLGEASGTYRAQASDTAHVWMTFGQVTLSSAPADAA</sequence>
<dbReference type="PATRIC" id="fig|477184.5.peg.5467"/>
<organism evidence="1 2">
    <name type="scientific">Achromobacter arsenitoxydans SY8</name>
    <dbReference type="NCBI Taxonomy" id="477184"/>
    <lineage>
        <taxon>Bacteria</taxon>
        <taxon>Pseudomonadati</taxon>
        <taxon>Pseudomonadota</taxon>
        <taxon>Betaproteobacteria</taxon>
        <taxon>Burkholderiales</taxon>
        <taxon>Alcaligenaceae</taxon>
        <taxon>Achromobacter</taxon>
    </lineage>
</organism>
<gene>
    <name evidence="1" type="ORF">KYC_27863</name>
</gene>
<dbReference type="STRING" id="477184.KYC_27863"/>
<accession>H0FFK3</accession>
<keyword evidence="2" id="KW-1185">Reference proteome</keyword>
<dbReference type="eggNOG" id="ENOG502Z8SY">
    <property type="taxonomic scope" value="Bacteria"/>
</dbReference>
<name>H0FFK3_9BURK</name>
<dbReference type="Pfam" id="PF21813">
    <property type="entry name" value="DUF6882"/>
    <property type="match status" value="1"/>
</dbReference>